<gene>
    <name evidence="1" type="ORF">PHLCEN_2v8566</name>
</gene>
<dbReference type="EMBL" id="MLYV02000851">
    <property type="protein sequence ID" value="PSR76272.1"/>
    <property type="molecule type" value="Genomic_DNA"/>
</dbReference>
<proteinExistence type="predicted"/>
<accession>A0A2R6NTA7</accession>
<sequence>MTASVATYPYPRAQATTSARKYGRVKKTFLIPKAPEGARYCEEVNAMVPADLPYRIRGISIEPRKKTLVERLLRKEFKEDGEPLVIAMGLTHGKMELISLGEAQQSRDIVYRSVEKLDDGENFGRGFRTDLISLGEAKRRPEIVYRCLV</sequence>
<dbReference type="AlphaFoldDB" id="A0A2R6NTA7"/>
<dbReference type="OrthoDB" id="2794674at2759"/>
<protein>
    <submittedName>
        <fullName evidence="1">Uncharacterized protein</fullName>
    </submittedName>
</protein>
<name>A0A2R6NTA7_9APHY</name>
<organism evidence="1 2">
    <name type="scientific">Hermanssonia centrifuga</name>
    <dbReference type="NCBI Taxonomy" id="98765"/>
    <lineage>
        <taxon>Eukaryota</taxon>
        <taxon>Fungi</taxon>
        <taxon>Dikarya</taxon>
        <taxon>Basidiomycota</taxon>
        <taxon>Agaricomycotina</taxon>
        <taxon>Agaricomycetes</taxon>
        <taxon>Polyporales</taxon>
        <taxon>Meruliaceae</taxon>
        <taxon>Hermanssonia</taxon>
    </lineage>
</organism>
<evidence type="ECO:0000313" key="1">
    <source>
        <dbReference type="EMBL" id="PSR76272.1"/>
    </source>
</evidence>
<keyword evidence="2" id="KW-1185">Reference proteome</keyword>
<reference evidence="1 2" key="1">
    <citation type="submission" date="2018-02" db="EMBL/GenBank/DDBJ databases">
        <title>Genome sequence of the basidiomycete white-rot fungus Phlebia centrifuga.</title>
        <authorList>
            <person name="Granchi Z."/>
            <person name="Peng M."/>
            <person name="de Vries R.P."/>
            <person name="Hilden K."/>
            <person name="Makela M.R."/>
            <person name="Grigoriev I."/>
            <person name="Riley R."/>
        </authorList>
    </citation>
    <scope>NUCLEOTIDE SEQUENCE [LARGE SCALE GENOMIC DNA]</scope>
    <source>
        <strain evidence="1 2">FBCC195</strain>
    </source>
</reference>
<evidence type="ECO:0000313" key="2">
    <source>
        <dbReference type="Proteomes" id="UP000186601"/>
    </source>
</evidence>
<comment type="caution">
    <text evidence="1">The sequence shown here is derived from an EMBL/GenBank/DDBJ whole genome shotgun (WGS) entry which is preliminary data.</text>
</comment>
<dbReference type="Proteomes" id="UP000186601">
    <property type="component" value="Unassembled WGS sequence"/>
</dbReference>